<dbReference type="Gene3D" id="2.170.150.40">
    <property type="entry name" value="Domain of unknown function (DUF427)"/>
    <property type="match status" value="1"/>
</dbReference>
<accession>A0A2T0XBM9</accession>
<dbReference type="InterPro" id="IPR038694">
    <property type="entry name" value="DUF427_sf"/>
</dbReference>
<dbReference type="Pfam" id="PF04248">
    <property type="entry name" value="NTP_transf_9"/>
    <property type="match status" value="1"/>
</dbReference>
<organism evidence="2 3">
    <name type="scientific">Jezberella montanilacus</name>
    <dbReference type="NCBI Taxonomy" id="323426"/>
    <lineage>
        <taxon>Bacteria</taxon>
        <taxon>Pseudomonadati</taxon>
        <taxon>Pseudomonadota</taxon>
        <taxon>Betaproteobacteria</taxon>
        <taxon>Burkholderiales</taxon>
        <taxon>Alcaligenaceae</taxon>
        <taxon>Jezberella</taxon>
    </lineage>
</organism>
<proteinExistence type="predicted"/>
<dbReference type="Proteomes" id="UP000238308">
    <property type="component" value="Unassembled WGS sequence"/>
</dbReference>
<dbReference type="RefSeq" id="WP_259673652.1">
    <property type="nucleotide sequence ID" value="NZ_PVTV01000018.1"/>
</dbReference>
<dbReference type="EMBL" id="PVTV01000018">
    <property type="protein sequence ID" value="PRY96346.1"/>
    <property type="molecule type" value="Genomic_DNA"/>
</dbReference>
<reference evidence="2 3" key="1">
    <citation type="submission" date="2018-03" db="EMBL/GenBank/DDBJ databases">
        <title>Genomic Encyclopedia of Type Strains, Phase III (KMG-III): the genomes of soil and plant-associated and newly described type strains.</title>
        <authorList>
            <person name="Whitman W."/>
        </authorList>
    </citation>
    <scope>NUCLEOTIDE SEQUENCE [LARGE SCALE GENOMIC DNA]</scope>
    <source>
        <strain evidence="2 3">MWH-P2sevCIIIb</strain>
    </source>
</reference>
<keyword evidence="3" id="KW-1185">Reference proteome</keyword>
<dbReference type="InterPro" id="IPR007361">
    <property type="entry name" value="DUF427"/>
</dbReference>
<dbReference type="PANTHER" id="PTHR43058">
    <property type="entry name" value="SLR0655 PROTEIN"/>
    <property type="match status" value="1"/>
</dbReference>
<name>A0A2T0XBM9_9BURK</name>
<feature type="domain" description="DUF427" evidence="1">
    <location>
        <begin position="56"/>
        <end position="146"/>
    </location>
</feature>
<gene>
    <name evidence="2" type="ORF">BCM14_2969</name>
</gene>
<dbReference type="PANTHER" id="PTHR43058:SF1">
    <property type="entry name" value="DUF427 DOMAIN-CONTAINING PROTEIN"/>
    <property type="match status" value="1"/>
</dbReference>
<comment type="caution">
    <text evidence="2">The sequence shown here is derived from an EMBL/GenBank/DDBJ whole genome shotgun (WGS) entry which is preliminary data.</text>
</comment>
<sequence>MMQTNEIPSWLQAARDAWQWRGSSRPDFAQLPKPGQVSVWDFPRPPQLVLDQREVIVVWGNVEVARTNRAVMALETAHPPTFYLPWADVKQNLFESAGGGSVCEWKGPAQYWSLVDGSRSLVKVAWSYPRPLPGAEQLKDCVALYATSLQCTVGGQPVTPQPGGFYGGWITPELVGPFKGDPGSSGW</sequence>
<evidence type="ECO:0000313" key="3">
    <source>
        <dbReference type="Proteomes" id="UP000238308"/>
    </source>
</evidence>
<evidence type="ECO:0000313" key="2">
    <source>
        <dbReference type="EMBL" id="PRY96346.1"/>
    </source>
</evidence>
<protein>
    <submittedName>
        <fullName evidence="2">Uncharacterized protein (DUF427 family)</fullName>
    </submittedName>
</protein>
<evidence type="ECO:0000259" key="1">
    <source>
        <dbReference type="Pfam" id="PF04248"/>
    </source>
</evidence>
<dbReference type="AlphaFoldDB" id="A0A2T0XBM9"/>